<dbReference type="EMBL" id="DRIE01000095">
    <property type="protein sequence ID" value="HEC57328.1"/>
    <property type="molecule type" value="Genomic_DNA"/>
</dbReference>
<dbReference type="FunFam" id="3.40.50.970:FF:000012">
    <property type="entry name" value="Pyruvate:ferredoxin (Flavodoxin) oxidoreductase"/>
    <property type="match status" value="1"/>
</dbReference>
<organism evidence="6 7">
    <name type="scientific">Candidatus Syntropharchaeum butanivorans</name>
    <dbReference type="NCBI Taxonomy" id="1839936"/>
    <lineage>
        <taxon>Archaea</taxon>
        <taxon>Methanobacteriati</taxon>
        <taxon>Methanobacteriota</taxon>
        <taxon>Stenosarchaea group</taxon>
        <taxon>Methanomicrobia</taxon>
        <taxon>Methanosarcinales</taxon>
        <taxon>ANME-2 cluster</taxon>
        <taxon>Candidatus Syntropharchaeum</taxon>
    </lineage>
</organism>
<name>A0A1F2P4V0_9EURY</name>
<dbReference type="InterPro" id="IPR009014">
    <property type="entry name" value="Transketo_C/PFOR_II"/>
</dbReference>
<dbReference type="Gene3D" id="3.40.50.920">
    <property type="match status" value="1"/>
</dbReference>
<dbReference type="Pfam" id="PF17147">
    <property type="entry name" value="PFOR_II"/>
    <property type="match status" value="1"/>
</dbReference>
<evidence type="ECO:0000256" key="1">
    <source>
        <dbReference type="ARBA" id="ARBA00011595"/>
    </source>
</evidence>
<dbReference type="GO" id="GO:0044272">
    <property type="term" value="P:sulfur compound biosynthetic process"/>
    <property type="evidence" value="ECO:0007669"/>
    <property type="project" value="UniProtKB-ARBA"/>
</dbReference>
<evidence type="ECO:0000256" key="2">
    <source>
        <dbReference type="ARBA" id="ARBA00023002"/>
    </source>
</evidence>
<feature type="domain" description="Pyruvate:ferredoxin oxidoreductase core" evidence="4">
    <location>
        <begin position="259"/>
        <end position="358"/>
    </location>
</feature>
<dbReference type="EMBL" id="LYOR01000003">
    <property type="protein sequence ID" value="OFV66260.1"/>
    <property type="molecule type" value="Genomic_DNA"/>
</dbReference>
<feature type="domain" description="Pyruvate flavodoxin/ferredoxin oxidoreductase pyrimidine binding" evidence="3">
    <location>
        <begin position="13"/>
        <end position="235"/>
    </location>
</feature>
<dbReference type="PANTHER" id="PTHR32154:SF0">
    <property type="entry name" value="PYRUVATE-FLAVODOXIN OXIDOREDUCTASE-RELATED"/>
    <property type="match status" value="1"/>
</dbReference>
<dbReference type="GO" id="GO:0006979">
    <property type="term" value="P:response to oxidative stress"/>
    <property type="evidence" value="ECO:0007669"/>
    <property type="project" value="TreeGrafter"/>
</dbReference>
<sequence>MEVVEGSYAVAHAVKCCRPHVISAYPITPQTHIVENLAQFVADGELECEFVPVDSEHSAMSVALGASAVGARAYSASTSQGLALMWEVLYNVSGMRLPVVMTAVNRALSAPLSIWNDQQDTVGARDSGWIQIYVEDIQEAHDALIQAYRIAESREVMLPAMICMDGFILTHTYEPVVLAEQEETDDFLPPYDPEYYLTVERPLSFGCFAEPDKFMEFRYMQHEAMERARFKIKEVADEFERAFGRYYGDLIQGYNLDGAQIVLVTFGSIIGTMKEIVKHEKDVGILKIRSYRPFPVKEVREALKDARVVAVVEKDFSAGFEGALFSDVKAALYNHVSDLKLLGFVLGLGGRDIPPEDISKIIERSRVVMDQGLKEEWEFIGLRGEIL</sequence>
<dbReference type="GO" id="GO:0006082">
    <property type="term" value="P:organic acid metabolic process"/>
    <property type="evidence" value="ECO:0007669"/>
    <property type="project" value="UniProtKB-ARBA"/>
</dbReference>
<dbReference type="PANTHER" id="PTHR32154">
    <property type="entry name" value="PYRUVATE-FLAVODOXIN OXIDOREDUCTASE-RELATED"/>
    <property type="match status" value="1"/>
</dbReference>
<evidence type="ECO:0000259" key="3">
    <source>
        <dbReference type="Pfam" id="PF01855"/>
    </source>
</evidence>
<dbReference type="AlphaFoldDB" id="A0A1F2P4V0"/>
<dbReference type="Proteomes" id="UP000185779">
    <property type="component" value="Unassembled WGS sequence"/>
</dbReference>
<evidence type="ECO:0000313" key="5">
    <source>
        <dbReference type="EMBL" id="HEC57328.1"/>
    </source>
</evidence>
<keyword evidence="7" id="KW-1185">Reference proteome</keyword>
<dbReference type="InterPro" id="IPR033412">
    <property type="entry name" value="PFOR_II"/>
</dbReference>
<dbReference type="CDD" id="cd07034">
    <property type="entry name" value="TPP_PYR_PFOR_IOR-alpha_like"/>
    <property type="match status" value="1"/>
</dbReference>
<dbReference type="InterPro" id="IPR002880">
    <property type="entry name" value="Pyrv_Fd/Flavodoxin_OxRdtase_N"/>
</dbReference>
<dbReference type="InterPro" id="IPR029061">
    <property type="entry name" value="THDP-binding"/>
</dbReference>
<comment type="subunit">
    <text evidence="1">Heterotetramer of one alpha, one beta, one delta and one gamma chain.</text>
</comment>
<accession>A0A1F2P4V0</accession>
<keyword evidence="5" id="KW-0670">Pyruvate</keyword>
<evidence type="ECO:0000313" key="6">
    <source>
        <dbReference type="EMBL" id="OFV66260.1"/>
    </source>
</evidence>
<dbReference type="Gene3D" id="3.40.50.970">
    <property type="match status" value="1"/>
</dbReference>
<dbReference type="STRING" id="1839936.SBU_000802"/>
<protein>
    <submittedName>
        <fullName evidence="6">2-ketoisovalerate ferredoxin oxidoreductase subunit alpha</fullName>
    </submittedName>
    <submittedName>
        <fullName evidence="5">Pyruvate ferredoxin oxidoreductase</fullName>
    </submittedName>
</protein>
<keyword evidence="2" id="KW-0560">Oxidoreductase</keyword>
<dbReference type="SUPFAM" id="SSF52922">
    <property type="entry name" value="TK C-terminal domain-like"/>
    <property type="match status" value="1"/>
</dbReference>
<comment type="caution">
    <text evidence="6">The sequence shown here is derived from an EMBL/GenBank/DDBJ whole genome shotgun (WGS) entry which is preliminary data.</text>
</comment>
<evidence type="ECO:0000313" key="7">
    <source>
        <dbReference type="Proteomes" id="UP000185779"/>
    </source>
</evidence>
<dbReference type="Pfam" id="PF01855">
    <property type="entry name" value="POR_N"/>
    <property type="match status" value="1"/>
</dbReference>
<reference evidence="6 7" key="1">
    <citation type="submission" date="2016-05" db="EMBL/GenBank/DDBJ databases">
        <title>Microbial consortia oxidize butane by reversing methanogenesis.</title>
        <authorList>
            <person name="Laso-Perez R."/>
            <person name="Richter M."/>
            <person name="Wegener G."/>
            <person name="Musat F."/>
        </authorList>
    </citation>
    <scope>NUCLEOTIDE SEQUENCE [LARGE SCALE GENOMIC DNA]</scope>
    <source>
        <strain evidence="6">BOX1</strain>
    </source>
</reference>
<dbReference type="InterPro" id="IPR050722">
    <property type="entry name" value="Pyruvate:ferred/Flavod_OxRd"/>
</dbReference>
<evidence type="ECO:0000259" key="4">
    <source>
        <dbReference type="Pfam" id="PF17147"/>
    </source>
</evidence>
<dbReference type="SUPFAM" id="SSF52518">
    <property type="entry name" value="Thiamin diphosphate-binding fold (THDP-binding)"/>
    <property type="match status" value="1"/>
</dbReference>
<reference evidence="5" key="2">
    <citation type="journal article" date="2020" name="mSystems">
        <title>Genome- and Community-Level Interaction Insights into Carbon Utilization and Element Cycling Functions of Hydrothermarchaeota in Hydrothermal Sediment.</title>
        <authorList>
            <person name="Zhou Z."/>
            <person name="Liu Y."/>
            <person name="Xu W."/>
            <person name="Pan J."/>
            <person name="Luo Z.H."/>
            <person name="Li M."/>
        </authorList>
    </citation>
    <scope>NUCLEOTIDE SEQUENCE [LARGE SCALE GENOMIC DNA]</scope>
    <source>
        <strain evidence="5">HyVt-386</strain>
    </source>
</reference>
<dbReference type="Proteomes" id="UP000885936">
    <property type="component" value="Unassembled WGS sequence"/>
</dbReference>
<proteinExistence type="predicted"/>
<dbReference type="PATRIC" id="fig|1839936.3.peg.811"/>
<dbReference type="GO" id="GO:0016491">
    <property type="term" value="F:oxidoreductase activity"/>
    <property type="evidence" value="ECO:0007669"/>
    <property type="project" value="UniProtKB-KW"/>
</dbReference>
<gene>
    <name evidence="5" type="primary">porA</name>
    <name evidence="5" type="ORF">ENI32_05545</name>
    <name evidence="6" type="ORF">SBU_000802</name>
</gene>